<gene>
    <name evidence="5" type="primary">LOC140707040</name>
</gene>
<comment type="similarity">
    <text evidence="1">Belongs to the serpin family. Ov-serpin subfamily.</text>
</comment>
<dbReference type="PANTHER" id="PTHR11461">
    <property type="entry name" value="SERINE PROTEASE INHIBITOR, SERPIN"/>
    <property type="match status" value="1"/>
</dbReference>
<dbReference type="Proteomes" id="UP001652642">
    <property type="component" value="Chromosome 4"/>
</dbReference>
<dbReference type="InterPro" id="IPR000215">
    <property type="entry name" value="Serpin_fam"/>
</dbReference>
<dbReference type="Pfam" id="PF00079">
    <property type="entry name" value="Serpin"/>
    <property type="match status" value="2"/>
</dbReference>
<dbReference type="Gene3D" id="3.30.497.10">
    <property type="entry name" value="Antithrombin, subunit I, domain 2"/>
    <property type="match status" value="2"/>
</dbReference>
<dbReference type="Gene3D" id="2.30.39.10">
    <property type="entry name" value="Alpha-1-antitrypsin, domain 1"/>
    <property type="match status" value="1"/>
</dbReference>
<proteinExistence type="inferred from homology"/>
<dbReference type="PROSITE" id="PS00284">
    <property type="entry name" value="SERPIN"/>
    <property type="match status" value="1"/>
</dbReference>
<dbReference type="InterPro" id="IPR042185">
    <property type="entry name" value="Serpin_sf_2"/>
</dbReference>
<dbReference type="PANTHER" id="PTHR11461:SF186">
    <property type="entry name" value="SERPIN B4"/>
    <property type="match status" value="1"/>
</dbReference>
<dbReference type="SUPFAM" id="SSF56574">
    <property type="entry name" value="Serpins"/>
    <property type="match status" value="1"/>
</dbReference>
<dbReference type="InterPro" id="IPR036186">
    <property type="entry name" value="Serpin_sf"/>
</dbReference>
<evidence type="ECO:0000259" key="3">
    <source>
        <dbReference type="SMART" id="SM00093"/>
    </source>
</evidence>
<dbReference type="RefSeq" id="XP_072855655.1">
    <property type="nucleotide sequence ID" value="XM_072999554.1"/>
</dbReference>
<sequence>MITMSEANAKFAIELFRGLTGEHPCDNILCSPVNTTSALGVLALASGCEQAAAIEKALHWDELQDCARPRSGRYLRTARRFGKTVNRLKAQEDQDTCSKQKSRQQTAPRPRPCPQAAGPRARPCPEPEPTCPRPRPHPEPTCPRPRPCPEQDEPPCPERDVPDYECENPEGVHTEFSKIVAALHAPSNNYTLSFANRLYGDSTIDLIHKFIYCALRLYRTEVVGLDIQNAPEEARRNINIWVEIKTHGKIMDLLPKDSIDCLTQLLQVNALYFKGKWQVKFDEELTVEAPFYSHDADARDCQTVLLMNRKGIYNTATVDICGVEVQVLEIPCQDNEMSFFVLLPTDCSPEALQQLEDSLTHEHLLGWSCDLKPTEVDVFIPKFSLERSVHVIEYLDLPNLQDPEKADFSQATTTEGVALTQLVHDTFIEIDEEGGEEPEARRCPRDRRPRREAVEVVADHPFLYFILHNCTQSILALGKFAKPE</sequence>
<dbReference type="GeneID" id="140707040"/>
<dbReference type="InterPro" id="IPR023796">
    <property type="entry name" value="Serpin_dom"/>
</dbReference>
<reference evidence="5" key="1">
    <citation type="submission" date="2025-08" db="UniProtKB">
        <authorList>
            <consortium name="RefSeq"/>
        </authorList>
    </citation>
    <scope>IDENTIFICATION</scope>
</reference>
<feature type="compositionally biased region" description="Basic and acidic residues" evidence="2">
    <location>
        <begin position="89"/>
        <end position="98"/>
    </location>
</feature>
<dbReference type="InterPro" id="IPR023795">
    <property type="entry name" value="Serpin_CS"/>
</dbReference>
<protein>
    <submittedName>
        <fullName evidence="5">Leukocyte elastase inhibitor-like</fullName>
    </submittedName>
</protein>
<accession>A0ABM5GDC6</accession>
<feature type="compositionally biased region" description="Pro residues" evidence="2">
    <location>
        <begin position="122"/>
        <end position="148"/>
    </location>
</feature>
<evidence type="ECO:0000313" key="4">
    <source>
        <dbReference type="Proteomes" id="UP001652642"/>
    </source>
</evidence>
<evidence type="ECO:0000256" key="2">
    <source>
        <dbReference type="SAM" id="MobiDB-lite"/>
    </source>
</evidence>
<evidence type="ECO:0000313" key="5">
    <source>
        <dbReference type="RefSeq" id="XP_072855655.1"/>
    </source>
</evidence>
<dbReference type="InterPro" id="IPR042178">
    <property type="entry name" value="Serpin_sf_1"/>
</dbReference>
<feature type="region of interest" description="Disordered" evidence="2">
    <location>
        <begin position="85"/>
        <end position="162"/>
    </location>
</feature>
<organism evidence="4 5">
    <name type="scientific">Pogona vitticeps</name>
    <name type="common">central bearded dragon</name>
    <dbReference type="NCBI Taxonomy" id="103695"/>
    <lineage>
        <taxon>Eukaryota</taxon>
        <taxon>Metazoa</taxon>
        <taxon>Chordata</taxon>
        <taxon>Craniata</taxon>
        <taxon>Vertebrata</taxon>
        <taxon>Euteleostomi</taxon>
        <taxon>Lepidosauria</taxon>
        <taxon>Squamata</taxon>
        <taxon>Bifurcata</taxon>
        <taxon>Unidentata</taxon>
        <taxon>Episquamata</taxon>
        <taxon>Toxicofera</taxon>
        <taxon>Iguania</taxon>
        <taxon>Acrodonta</taxon>
        <taxon>Agamidae</taxon>
        <taxon>Amphibolurinae</taxon>
        <taxon>Pogona</taxon>
    </lineage>
</organism>
<name>A0ABM5GDC6_9SAUR</name>
<feature type="domain" description="Serpin" evidence="3">
    <location>
        <begin position="13"/>
        <end position="483"/>
    </location>
</feature>
<dbReference type="SMART" id="SM00093">
    <property type="entry name" value="SERPIN"/>
    <property type="match status" value="1"/>
</dbReference>
<evidence type="ECO:0000256" key="1">
    <source>
        <dbReference type="ARBA" id="ARBA00006426"/>
    </source>
</evidence>
<keyword evidence="4" id="KW-1185">Reference proteome</keyword>